<keyword evidence="1" id="KW-0812">Transmembrane</keyword>
<dbReference type="EMBL" id="PITK01001018">
    <property type="protein sequence ID" value="TBU11838.1"/>
    <property type="molecule type" value="Genomic_DNA"/>
</dbReference>
<keyword evidence="1" id="KW-1133">Transmembrane helix</keyword>
<dbReference type="VEuPathDB" id="MicrosporidiaDB:CWI38_1018p0020"/>
<proteinExistence type="predicted"/>
<dbReference type="AlphaFoldDB" id="A0A4Q9LT98"/>
<organism evidence="2 3">
    <name type="scientific">Hamiltosporidium tvaerminnensis</name>
    <dbReference type="NCBI Taxonomy" id="1176355"/>
    <lineage>
        <taxon>Eukaryota</taxon>
        <taxon>Fungi</taxon>
        <taxon>Fungi incertae sedis</taxon>
        <taxon>Microsporidia</taxon>
        <taxon>Dubosqiidae</taxon>
        <taxon>Hamiltosporidium</taxon>
    </lineage>
</organism>
<keyword evidence="3" id="KW-1185">Reference proteome</keyword>
<keyword evidence="1" id="KW-0472">Membrane</keyword>
<evidence type="ECO:0000256" key="1">
    <source>
        <dbReference type="SAM" id="Phobius"/>
    </source>
</evidence>
<gene>
    <name evidence="2" type="ORF">CWI38_1018p0020</name>
</gene>
<evidence type="ECO:0000313" key="3">
    <source>
        <dbReference type="Proteomes" id="UP000292282"/>
    </source>
</evidence>
<comment type="caution">
    <text evidence="2">The sequence shown here is derived from an EMBL/GenBank/DDBJ whole genome shotgun (WGS) entry which is preliminary data.</text>
</comment>
<protein>
    <submittedName>
        <fullName evidence="2">Uncharacterized protein</fullName>
    </submittedName>
</protein>
<feature type="transmembrane region" description="Helical" evidence="1">
    <location>
        <begin position="22"/>
        <end position="43"/>
    </location>
</feature>
<name>A0A4Q9LT98_9MICR</name>
<evidence type="ECO:0000313" key="2">
    <source>
        <dbReference type="EMBL" id="TBU11838.1"/>
    </source>
</evidence>
<sequence length="796" mass="95323">MSFNFNIGSIMKPNSKRASRNLYFLLIYFSCWVYLTTVSFYVVNDENRIKNFSTINSTSRIAEIENKLTDWFIEEDKISLIENNILCFESGEETKYYNPTILRISYPNEMLLNPIFSKTSFESKQTNIKIFLKDVSYSALLLFLKLIDNSDIIVNQIKMQDFLDILMIISVLDIEKSKERNIFLKELLRNFMFAMENGNEFFNFEKYCESYHYKHIKKSILMDLLIFFIDFITFNDKSAQRYIVSAERKLRFKNITKYFTSSNSLEKSKINGINLRLDDTTIRKLYRIMKSRYLIITWSILLEATNLNLLYLIFWEEEIYIKLVGLFGITRLHLDKLYIYYYENPMNIFTKKQTDIFTKNLKVLKIEFDSTPDELKKLLSLCCNVQKLTLSTKKFDFERLDCLINFSLQNPNINCKIYCLKYEFIDTEIDLLKRIPNNLVCYVDYAKRQASDIEIPIENLPFLCQYYYQYPDAKESSILSKHFEIYETIRFKALGLYFVHDSSYITHRDTIFLFLKHFNTIKYFSLRNIVICNELLVYILELNTIVCFTISNFVCAFNLKCILKNNIINRRLRSFKIENSLGYIDSSLLIFMSRLECMQYVKFVGIFVKNLTSYLERIYRYIFGSEKQIESKIYIIRLEIIEAVLANKSNILNFLSKIIDFTNLVKIIYRVNMITETEYKFFGQMRNLETVYIVIRNMNEYIDFKKLFINRDLFNTVSSLSICVSKILKEDIEILRLFKKLFFLSLSCEEIYYETILNIKKEHFKNTQFRVNRPIRYERSYEVNNYLDSEFNLDFL</sequence>
<dbReference type="Proteomes" id="UP000292282">
    <property type="component" value="Unassembled WGS sequence"/>
</dbReference>
<accession>A0A4Q9LT98</accession>
<reference evidence="2 3" key="1">
    <citation type="submission" date="2017-12" db="EMBL/GenBank/DDBJ databases">
        <authorList>
            <person name="Pombert J.-F."/>
            <person name="Haag K.L."/>
            <person name="Ebert D."/>
        </authorList>
    </citation>
    <scope>NUCLEOTIDE SEQUENCE [LARGE SCALE GENOMIC DNA]</scope>
    <source>
        <strain evidence="2">IL-G-3</strain>
    </source>
</reference>